<reference evidence="1" key="1">
    <citation type="submission" date="2016-12" db="EMBL/GenBank/DDBJ databases">
        <title>An insight into the sialome and mialome of the sand fly, Nyssomyia neivai.</title>
        <authorList>
            <person name="Sebastian V."/>
            <person name="Goulart T.M."/>
            <person name="Oliveira W."/>
            <person name="Calvo E."/>
            <person name="Oliveira L.F."/>
            <person name="Pinto M.C."/>
            <person name="Rosselino A.M."/>
            <person name="Ribeiro J.M."/>
        </authorList>
    </citation>
    <scope>NUCLEOTIDE SEQUENCE</scope>
</reference>
<dbReference type="EMBL" id="GFDF01009747">
    <property type="protein sequence ID" value="JAV04337.1"/>
    <property type="molecule type" value="Transcribed_RNA"/>
</dbReference>
<dbReference type="InterPro" id="IPR037764">
    <property type="entry name" value="CEBPZOS"/>
</dbReference>
<dbReference type="PANTHER" id="PTHR38001">
    <property type="entry name" value="PROTEIN CEBPZOS"/>
    <property type="match status" value="1"/>
</dbReference>
<evidence type="ECO:0000313" key="1">
    <source>
        <dbReference type="EMBL" id="JAV04337.1"/>
    </source>
</evidence>
<dbReference type="AlphaFoldDB" id="A0A1L8DD85"/>
<sequence>MYKRKAESKLWKYFKRSLGIGLAAEVVFLAGSYAVWHRMNTNSDFRKYIHENFPFALEGYYKVGELLGKGAEIRQLDISQWNRNHSKED</sequence>
<protein>
    <submittedName>
        <fullName evidence="1">Uncharacterized protein</fullName>
    </submittedName>
</protein>
<dbReference type="PANTHER" id="PTHR38001:SF1">
    <property type="entry name" value="PROTEIN CEBPZOS"/>
    <property type="match status" value="1"/>
</dbReference>
<organism evidence="1">
    <name type="scientific">Nyssomyia neivai</name>
    <dbReference type="NCBI Taxonomy" id="330878"/>
    <lineage>
        <taxon>Eukaryota</taxon>
        <taxon>Metazoa</taxon>
        <taxon>Ecdysozoa</taxon>
        <taxon>Arthropoda</taxon>
        <taxon>Hexapoda</taxon>
        <taxon>Insecta</taxon>
        <taxon>Pterygota</taxon>
        <taxon>Neoptera</taxon>
        <taxon>Endopterygota</taxon>
        <taxon>Diptera</taxon>
        <taxon>Nematocera</taxon>
        <taxon>Psychodoidea</taxon>
        <taxon>Psychodidae</taxon>
        <taxon>Nyssomyia</taxon>
    </lineage>
</organism>
<proteinExistence type="predicted"/>
<name>A0A1L8DD85_9DIPT</name>
<accession>A0A1L8DD85</accession>